<keyword evidence="3" id="KW-1185">Reference proteome</keyword>
<organism evidence="2 3">
    <name type="scientific">Thioclava arctica</name>
    <dbReference type="NCBI Taxonomy" id="3238301"/>
    <lineage>
        <taxon>Bacteria</taxon>
        <taxon>Pseudomonadati</taxon>
        <taxon>Pseudomonadota</taxon>
        <taxon>Alphaproteobacteria</taxon>
        <taxon>Rhodobacterales</taxon>
        <taxon>Paracoccaceae</taxon>
        <taxon>Thioclava</taxon>
    </lineage>
</organism>
<dbReference type="RefSeq" id="WP_368391123.1">
    <property type="nucleotide sequence ID" value="NZ_JBFRYC010000002.1"/>
</dbReference>
<proteinExistence type="predicted"/>
<gene>
    <name evidence="2" type="ORF">AB4874_04685</name>
</gene>
<name>A0ABV3THB1_9RHOB</name>
<evidence type="ECO:0000256" key="1">
    <source>
        <dbReference type="SAM" id="SignalP"/>
    </source>
</evidence>
<accession>A0ABV3THB1</accession>
<dbReference type="EMBL" id="JBFRYC010000002">
    <property type="protein sequence ID" value="MEX1660947.1"/>
    <property type="molecule type" value="Genomic_DNA"/>
</dbReference>
<feature type="signal peptide" evidence="1">
    <location>
        <begin position="1"/>
        <end position="20"/>
    </location>
</feature>
<keyword evidence="1" id="KW-0732">Signal</keyword>
<evidence type="ECO:0000313" key="2">
    <source>
        <dbReference type="EMBL" id="MEX1660947.1"/>
    </source>
</evidence>
<comment type="caution">
    <text evidence="2">The sequence shown here is derived from an EMBL/GenBank/DDBJ whole genome shotgun (WGS) entry which is preliminary data.</text>
</comment>
<evidence type="ECO:0000313" key="3">
    <source>
        <dbReference type="Proteomes" id="UP001557465"/>
    </source>
</evidence>
<sequence>MPRLLLATALCLATSLPALAFDASDRNAITQEAAGFVRAVQDKNYDVFFDTVPPKMMRALASQSGVGVDALEGQMETQIKKAMAPVVIDSFSMDVAAMQSGQTKAGRAYATIPTTSVLELPARGKLRRDDTTLALQDNAEWYLIRLDSPTQLRLLRKTYPDFQGITFPKATEVVVQ</sequence>
<protein>
    <submittedName>
        <fullName evidence="2">Uncharacterized protein</fullName>
    </submittedName>
</protein>
<dbReference type="Proteomes" id="UP001557465">
    <property type="component" value="Unassembled WGS sequence"/>
</dbReference>
<reference evidence="2 3" key="1">
    <citation type="journal article" date="2011" name="Int. J. Syst. Evol. Microbiol.">
        <title>Zhongshania antarctica gen. nov., sp. nov. and Zhongshania guokunii sp. nov., gammaproteobacteria respectively isolated from coastal attached (fast) ice and surface seawater of the Antarctic.</title>
        <authorList>
            <person name="Li H.J."/>
            <person name="Zhang X.Y."/>
            <person name="Chen C.X."/>
            <person name="Zhang Y.J."/>
            <person name="Gao Z.M."/>
            <person name="Yu Y."/>
            <person name="Chen X.L."/>
            <person name="Chen B."/>
            <person name="Zhang Y.Z."/>
        </authorList>
    </citation>
    <scope>NUCLEOTIDE SEQUENCE [LARGE SCALE GENOMIC DNA]</scope>
    <source>
        <strain evidence="2 3">15-R06ZXC-3</strain>
    </source>
</reference>
<feature type="chain" id="PRO_5046286213" evidence="1">
    <location>
        <begin position="21"/>
        <end position="176"/>
    </location>
</feature>